<sequence>MYAGGEKQWGIGWRGSRRGRGASPAEAAGSAVDLRLGRDVFPRVHLRLGRVVFLRLPAAASCWGNGAVVEGIGGRRGRSRRERAGDNGGGGEDGPGAAAARAPAAAWCCVCPDEDCRLEANPSANGKEDPGLRSLLEHNDFFSDDCNPHAAAFPEPGDRSD</sequence>
<feature type="region of interest" description="Disordered" evidence="1">
    <location>
        <begin position="142"/>
        <end position="161"/>
    </location>
</feature>
<dbReference type="AlphaFoldDB" id="A0A6G1EDF8"/>
<dbReference type="OrthoDB" id="693585at2759"/>
<feature type="region of interest" description="Disordered" evidence="1">
    <location>
        <begin position="73"/>
        <end position="98"/>
    </location>
</feature>
<gene>
    <name evidence="2" type="ORF">E2562_002068</name>
</gene>
<evidence type="ECO:0000313" key="3">
    <source>
        <dbReference type="Proteomes" id="UP000479710"/>
    </source>
</evidence>
<proteinExistence type="predicted"/>
<name>A0A6G1EDF8_9ORYZ</name>
<dbReference type="EMBL" id="SPHZ02000003">
    <property type="protein sequence ID" value="KAF0922818.1"/>
    <property type="molecule type" value="Genomic_DNA"/>
</dbReference>
<evidence type="ECO:0000313" key="2">
    <source>
        <dbReference type="EMBL" id="KAF0922818.1"/>
    </source>
</evidence>
<feature type="region of interest" description="Disordered" evidence="1">
    <location>
        <begin position="1"/>
        <end position="28"/>
    </location>
</feature>
<organism evidence="2 3">
    <name type="scientific">Oryza meyeriana var. granulata</name>
    <dbReference type="NCBI Taxonomy" id="110450"/>
    <lineage>
        <taxon>Eukaryota</taxon>
        <taxon>Viridiplantae</taxon>
        <taxon>Streptophyta</taxon>
        <taxon>Embryophyta</taxon>
        <taxon>Tracheophyta</taxon>
        <taxon>Spermatophyta</taxon>
        <taxon>Magnoliopsida</taxon>
        <taxon>Liliopsida</taxon>
        <taxon>Poales</taxon>
        <taxon>Poaceae</taxon>
        <taxon>BOP clade</taxon>
        <taxon>Oryzoideae</taxon>
        <taxon>Oryzeae</taxon>
        <taxon>Oryzinae</taxon>
        <taxon>Oryza</taxon>
        <taxon>Oryza meyeriana</taxon>
    </lineage>
</organism>
<accession>A0A6G1EDF8</accession>
<dbReference type="PANTHER" id="PTHR35123">
    <property type="entry name" value="OS07G0633900 PROTEIN-RELATED"/>
    <property type="match status" value="1"/>
</dbReference>
<dbReference type="PANTHER" id="PTHR35123:SF8">
    <property type="entry name" value="OS05G0383200 PROTEIN"/>
    <property type="match status" value="1"/>
</dbReference>
<protein>
    <submittedName>
        <fullName evidence="2">Uncharacterized protein</fullName>
    </submittedName>
</protein>
<keyword evidence="3" id="KW-1185">Reference proteome</keyword>
<dbReference type="Proteomes" id="UP000479710">
    <property type="component" value="Unassembled WGS sequence"/>
</dbReference>
<evidence type="ECO:0000256" key="1">
    <source>
        <dbReference type="SAM" id="MobiDB-lite"/>
    </source>
</evidence>
<reference evidence="2 3" key="1">
    <citation type="submission" date="2019-11" db="EMBL/GenBank/DDBJ databases">
        <title>Whole genome sequence of Oryza granulata.</title>
        <authorList>
            <person name="Li W."/>
        </authorList>
    </citation>
    <scope>NUCLEOTIDE SEQUENCE [LARGE SCALE GENOMIC DNA]</scope>
    <source>
        <strain evidence="3">cv. Menghai</strain>
        <tissue evidence="2">Leaf</tissue>
    </source>
</reference>
<comment type="caution">
    <text evidence="2">The sequence shown here is derived from an EMBL/GenBank/DDBJ whole genome shotgun (WGS) entry which is preliminary data.</text>
</comment>